<name>A0A4Z2E8I5_9TELE</name>
<keyword evidence="3" id="KW-1185">Reference proteome</keyword>
<evidence type="ECO:0000313" key="3">
    <source>
        <dbReference type="Proteomes" id="UP000314294"/>
    </source>
</evidence>
<protein>
    <submittedName>
        <fullName evidence="2">Uncharacterized protein</fullName>
    </submittedName>
</protein>
<comment type="caution">
    <text evidence="2">The sequence shown here is derived from an EMBL/GenBank/DDBJ whole genome shotgun (WGS) entry which is preliminary data.</text>
</comment>
<feature type="compositionally biased region" description="Basic and acidic residues" evidence="1">
    <location>
        <begin position="23"/>
        <end position="39"/>
    </location>
</feature>
<evidence type="ECO:0000313" key="2">
    <source>
        <dbReference type="EMBL" id="TNN24880.1"/>
    </source>
</evidence>
<accession>A0A4Z2E8I5</accession>
<dbReference type="Proteomes" id="UP000314294">
    <property type="component" value="Unassembled WGS sequence"/>
</dbReference>
<sequence>MLLRPAAELNLQAPGAPTKRVKPQRELHRPGRRVKEEPPGGRVEMVAGGSSTYQLLGNRRFEA</sequence>
<proteinExistence type="predicted"/>
<evidence type="ECO:0000256" key="1">
    <source>
        <dbReference type="SAM" id="MobiDB-lite"/>
    </source>
</evidence>
<dbReference type="AlphaFoldDB" id="A0A4Z2E8I5"/>
<organism evidence="2 3">
    <name type="scientific">Liparis tanakae</name>
    <name type="common">Tanaka's snailfish</name>
    <dbReference type="NCBI Taxonomy" id="230148"/>
    <lineage>
        <taxon>Eukaryota</taxon>
        <taxon>Metazoa</taxon>
        <taxon>Chordata</taxon>
        <taxon>Craniata</taxon>
        <taxon>Vertebrata</taxon>
        <taxon>Euteleostomi</taxon>
        <taxon>Actinopterygii</taxon>
        <taxon>Neopterygii</taxon>
        <taxon>Teleostei</taxon>
        <taxon>Neoteleostei</taxon>
        <taxon>Acanthomorphata</taxon>
        <taxon>Eupercaria</taxon>
        <taxon>Perciformes</taxon>
        <taxon>Cottioidei</taxon>
        <taxon>Cottales</taxon>
        <taxon>Liparidae</taxon>
        <taxon>Liparis</taxon>
    </lineage>
</organism>
<dbReference type="EMBL" id="SRLO01014022">
    <property type="protein sequence ID" value="TNN24880.1"/>
    <property type="molecule type" value="Genomic_DNA"/>
</dbReference>
<reference evidence="2 3" key="1">
    <citation type="submission" date="2019-03" db="EMBL/GenBank/DDBJ databases">
        <title>First draft genome of Liparis tanakae, snailfish: a comprehensive survey of snailfish specific genes.</title>
        <authorList>
            <person name="Kim W."/>
            <person name="Song I."/>
            <person name="Jeong J.-H."/>
            <person name="Kim D."/>
            <person name="Kim S."/>
            <person name="Ryu S."/>
            <person name="Song J.Y."/>
            <person name="Lee S.K."/>
        </authorList>
    </citation>
    <scope>NUCLEOTIDE SEQUENCE [LARGE SCALE GENOMIC DNA]</scope>
    <source>
        <tissue evidence="2">Muscle</tissue>
    </source>
</reference>
<feature type="region of interest" description="Disordered" evidence="1">
    <location>
        <begin position="1"/>
        <end position="50"/>
    </location>
</feature>
<gene>
    <name evidence="2" type="ORF">EYF80_064993</name>
</gene>